<dbReference type="InterPro" id="IPR046528">
    <property type="entry name" value="DUF6593"/>
</dbReference>
<reference evidence="2" key="1">
    <citation type="submission" date="2020-11" db="EMBL/GenBank/DDBJ databases">
        <authorList>
            <consortium name="DOE Joint Genome Institute"/>
            <person name="Ahrendt S."/>
            <person name="Riley R."/>
            <person name="Andreopoulos W."/>
            <person name="Labutti K."/>
            <person name="Pangilinan J."/>
            <person name="Ruiz-Duenas F.J."/>
            <person name="Barrasa J.M."/>
            <person name="Sanchez-Garcia M."/>
            <person name="Camarero S."/>
            <person name="Miyauchi S."/>
            <person name="Serrano A."/>
            <person name="Linde D."/>
            <person name="Babiker R."/>
            <person name="Drula E."/>
            <person name="Ayuso-Fernandez I."/>
            <person name="Pacheco R."/>
            <person name="Padilla G."/>
            <person name="Ferreira P."/>
            <person name="Barriuso J."/>
            <person name="Kellner H."/>
            <person name="Castanera R."/>
            <person name="Alfaro M."/>
            <person name="Ramirez L."/>
            <person name="Pisabarro A.G."/>
            <person name="Kuo A."/>
            <person name="Tritt A."/>
            <person name="Lipzen A."/>
            <person name="He G."/>
            <person name="Yan M."/>
            <person name="Ng V."/>
            <person name="Cullen D."/>
            <person name="Martin F."/>
            <person name="Rosso M.-N."/>
            <person name="Henrissat B."/>
            <person name="Hibbett D."/>
            <person name="Martinez A.T."/>
            <person name="Grigoriev I.V."/>
        </authorList>
    </citation>
    <scope>NUCLEOTIDE SEQUENCE</scope>
    <source>
        <strain evidence="2">CIRM-BRFM 674</strain>
    </source>
</reference>
<proteinExistence type="predicted"/>
<evidence type="ECO:0000313" key="2">
    <source>
        <dbReference type="EMBL" id="KAF9478434.1"/>
    </source>
</evidence>
<accession>A0A9P6CZL4</accession>
<evidence type="ECO:0000259" key="1">
    <source>
        <dbReference type="Pfam" id="PF20236"/>
    </source>
</evidence>
<dbReference type="Proteomes" id="UP000807469">
    <property type="component" value="Unassembled WGS sequence"/>
</dbReference>
<feature type="domain" description="DUF6593" evidence="1">
    <location>
        <begin position="18"/>
        <end position="182"/>
    </location>
</feature>
<protein>
    <recommendedName>
        <fullName evidence="1">DUF6593 domain-containing protein</fullName>
    </recommendedName>
</protein>
<dbReference type="EMBL" id="MU155234">
    <property type="protein sequence ID" value="KAF9478434.1"/>
    <property type="molecule type" value="Genomic_DNA"/>
</dbReference>
<dbReference type="AlphaFoldDB" id="A0A9P6CZL4"/>
<name>A0A9P6CZL4_9AGAR</name>
<comment type="caution">
    <text evidence="2">The sequence shown here is derived from an EMBL/GenBank/DDBJ whole genome shotgun (WGS) entry which is preliminary data.</text>
</comment>
<dbReference type="Pfam" id="PF20236">
    <property type="entry name" value="DUF6593"/>
    <property type="match status" value="1"/>
</dbReference>
<dbReference type="OrthoDB" id="2910790at2759"/>
<organism evidence="2 3">
    <name type="scientific">Pholiota conissans</name>
    <dbReference type="NCBI Taxonomy" id="109636"/>
    <lineage>
        <taxon>Eukaryota</taxon>
        <taxon>Fungi</taxon>
        <taxon>Dikarya</taxon>
        <taxon>Basidiomycota</taxon>
        <taxon>Agaricomycotina</taxon>
        <taxon>Agaricomycetes</taxon>
        <taxon>Agaricomycetidae</taxon>
        <taxon>Agaricales</taxon>
        <taxon>Agaricineae</taxon>
        <taxon>Strophariaceae</taxon>
        <taxon>Pholiota</taxon>
    </lineage>
</organism>
<keyword evidence="3" id="KW-1185">Reference proteome</keyword>
<gene>
    <name evidence="2" type="ORF">BDN70DRAFT_44592</name>
</gene>
<sequence>MRHGPLPLTFEDRTGQTTNTDFDEMYDRLFFHVARLPGRTTTKIYQMNTRASRHRSTLPIPNEALIHLDFAQDESLGTVSFFKSPLSGSIPMSRYLKKTTFFGSSLLRKFMGSDGREYKWGYRICAGQEWSCTTMDNMLVAHYDLKPPNVRTFDVTGNNLIIYELYTHMVPELIASFLIMRHIAQFNL</sequence>
<evidence type="ECO:0000313" key="3">
    <source>
        <dbReference type="Proteomes" id="UP000807469"/>
    </source>
</evidence>